<gene>
    <name evidence="2" type="ORF">K491DRAFT_318640</name>
</gene>
<dbReference type="Proteomes" id="UP000799324">
    <property type="component" value="Unassembled WGS sequence"/>
</dbReference>
<feature type="region of interest" description="Disordered" evidence="1">
    <location>
        <begin position="100"/>
        <end position="119"/>
    </location>
</feature>
<sequence>MSMIAGGWARARVWVWARGRLGRGKLCRRFVRRVCLCGRVPPERTAEEVAVGVRVGREIMKRSSSSVDRAKTREQRRLFSFSFLASFALPAAAPRSTAGLHDACEGETGERKHSRKPGDHAACTQRELKQCCLGRAQAAATTASLHFDHFLATAHLPTPTTCARPLAHWLACRLPARPVPRCCSQPCLQAPAAPVSPARPYSERTKCL</sequence>
<protein>
    <submittedName>
        <fullName evidence="2">Uncharacterized protein</fullName>
    </submittedName>
</protein>
<dbReference type="AlphaFoldDB" id="A0A6A6TG63"/>
<proteinExistence type="predicted"/>
<evidence type="ECO:0000313" key="2">
    <source>
        <dbReference type="EMBL" id="KAF2657614.1"/>
    </source>
</evidence>
<name>A0A6A6TG63_9PLEO</name>
<accession>A0A6A6TG63</accession>
<reference evidence="2" key="1">
    <citation type="journal article" date="2020" name="Stud. Mycol.">
        <title>101 Dothideomycetes genomes: a test case for predicting lifestyles and emergence of pathogens.</title>
        <authorList>
            <person name="Haridas S."/>
            <person name="Albert R."/>
            <person name="Binder M."/>
            <person name="Bloem J."/>
            <person name="Labutti K."/>
            <person name="Salamov A."/>
            <person name="Andreopoulos B."/>
            <person name="Baker S."/>
            <person name="Barry K."/>
            <person name="Bills G."/>
            <person name="Bluhm B."/>
            <person name="Cannon C."/>
            <person name="Castanera R."/>
            <person name="Culley D."/>
            <person name="Daum C."/>
            <person name="Ezra D."/>
            <person name="Gonzalez J."/>
            <person name="Henrissat B."/>
            <person name="Kuo A."/>
            <person name="Liang C."/>
            <person name="Lipzen A."/>
            <person name="Lutzoni F."/>
            <person name="Magnuson J."/>
            <person name="Mondo S."/>
            <person name="Nolan M."/>
            <person name="Ohm R."/>
            <person name="Pangilinan J."/>
            <person name="Park H.-J."/>
            <person name="Ramirez L."/>
            <person name="Alfaro M."/>
            <person name="Sun H."/>
            <person name="Tritt A."/>
            <person name="Yoshinaga Y."/>
            <person name="Zwiers L.-H."/>
            <person name="Turgeon B."/>
            <person name="Goodwin S."/>
            <person name="Spatafora J."/>
            <person name="Crous P."/>
            <person name="Grigoriev I."/>
        </authorList>
    </citation>
    <scope>NUCLEOTIDE SEQUENCE</scope>
    <source>
        <strain evidence="2">CBS 122681</strain>
    </source>
</reference>
<feature type="compositionally biased region" description="Basic and acidic residues" evidence="1">
    <location>
        <begin position="102"/>
        <end position="119"/>
    </location>
</feature>
<organism evidence="2 3">
    <name type="scientific">Lophiostoma macrostomum CBS 122681</name>
    <dbReference type="NCBI Taxonomy" id="1314788"/>
    <lineage>
        <taxon>Eukaryota</taxon>
        <taxon>Fungi</taxon>
        <taxon>Dikarya</taxon>
        <taxon>Ascomycota</taxon>
        <taxon>Pezizomycotina</taxon>
        <taxon>Dothideomycetes</taxon>
        <taxon>Pleosporomycetidae</taxon>
        <taxon>Pleosporales</taxon>
        <taxon>Lophiostomataceae</taxon>
        <taxon>Lophiostoma</taxon>
    </lineage>
</organism>
<keyword evidence="3" id="KW-1185">Reference proteome</keyword>
<dbReference type="EMBL" id="MU004323">
    <property type="protein sequence ID" value="KAF2657614.1"/>
    <property type="molecule type" value="Genomic_DNA"/>
</dbReference>
<evidence type="ECO:0000256" key="1">
    <source>
        <dbReference type="SAM" id="MobiDB-lite"/>
    </source>
</evidence>
<evidence type="ECO:0000313" key="3">
    <source>
        <dbReference type="Proteomes" id="UP000799324"/>
    </source>
</evidence>